<dbReference type="EMBL" id="HBUE01167666">
    <property type="protein sequence ID" value="CAG6513444.1"/>
    <property type="molecule type" value="Transcribed_RNA"/>
</dbReference>
<evidence type="ECO:0000313" key="1">
    <source>
        <dbReference type="EMBL" id="CAG6513445.1"/>
    </source>
</evidence>
<dbReference type="EMBL" id="HBUE01143520">
    <property type="protein sequence ID" value="CAG6501938.1"/>
    <property type="molecule type" value="Transcribed_RNA"/>
</dbReference>
<dbReference type="EMBL" id="HBUE01143521">
    <property type="protein sequence ID" value="CAG6501939.1"/>
    <property type="molecule type" value="Transcribed_RNA"/>
</dbReference>
<dbReference type="EMBL" id="HBUE01143517">
    <property type="protein sequence ID" value="CAG6501937.1"/>
    <property type="molecule type" value="Transcribed_RNA"/>
</dbReference>
<dbReference type="EMBL" id="HBUE01272989">
    <property type="protein sequence ID" value="CAG6564914.1"/>
    <property type="molecule type" value="Transcribed_RNA"/>
</dbReference>
<proteinExistence type="predicted"/>
<dbReference type="AlphaFoldDB" id="A0A8D8DRI0"/>
<accession>A0A8D8DRI0</accession>
<dbReference type="EMBL" id="HBUE01143522">
    <property type="protein sequence ID" value="CAG6501940.1"/>
    <property type="molecule type" value="Transcribed_RNA"/>
</dbReference>
<sequence>MGKFKQNLTRPTCRTFTFPSPRFKKILKLKQAATSRTIWSPERKRKQKTKTKTLHNSSVFPSAAVLLLLLLFFFFLHARAAHKSTHGQLRSMSLKPAKLAPLYGADNFYFTKN</sequence>
<dbReference type="EMBL" id="HBUE01167668">
    <property type="protein sequence ID" value="CAG6513445.1"/>
    <property type="molecule type" value="Transcribed_RNA"/>
</dbReference>
<protein>
    <submittedName>
        <fullName evidence="1">(northern house mosquito) hypothetical protein</fullName>
    </submittedName>
</protein>
<dbReference type="EMBL" id="HBUE01272987">
    <property type="protein sequence ID" value="CAG6564913.1"/>
    <property type="molecule type" value="Transcribed_RNA"/>
</dbReference>
<name>A0A8D8DRI0_CULPI</name>
<organism evidence="1">
    <name type="scientific">Culex pipiens</name>
    <name type="common">House mosquito</name>
    <dbReference type="NCBI Taxonomy" id="7175"/>
    <lineage>
        <taxon>Eukaryota</taxon>
        <taxon>Metazoa</taxon>
        <taxon>Ecdysozoa</taxon>
        <taxon>Arthropoda</taxon>
        <taxon>Hexapoda</taxon>
        <taxon>Insecta</taxon>
        <taxon>Pterygota</taxon>
        <taxon>Neoptera</taxon>
        <taxon>Endopterygota</taxon>
        <taxon>Diptera</taxon>
        <taxon>Nematocera</taxon>
        <taxon>Culicoidea</taxon>
        <taxon>Culicidae</taxon>
        <taxon>Culicinae</taxon>
        <taxon>Culicini</taxon>
        <taxon>Culex</taxon>
        <taxon>Culex</taxon>
    </lineage>
</organism>
<reference evidence="1" key="1">
    <citation type="submission" date="2021-05" db="EMBL/GenBank/DDBJ databases">
        <authorList>
            <person name="Alioto T."/>
            <person name="Alioto T."/>
            <person name="Gomez Garrido J."/>
        </authorList>
    </citation>
    <scope>NUCLEOTIDE SEQUENCE</scope>
</reference>